<protein>
    <submittedName>
        <fullName evidence="1">Uncharacterized protein</fullName>
    </submittedName>
</protein>
<organism evidence="1 2">
    <name type="scientific">Paraburkholderia phenazinium</name>
    <dbReference type="NCBI Taxonomy" id="60549"/>
    <lineage>
        <taxon>Bacteria</taxon>
        <taxon>Pseudomonadati</taxon>
        <taxon>Pseudomonadota</taxon>
        <taxon>Betaproteobacteria</taxon>
        <taxon>Burkholderiales</taxon>
        <taxon>Burkholderiaceae</taxon>
        <taxon>Paraburkholderia</taxon>
    </lineage>
</organism>
<gene>
    <name evidence="1" type="ORF">SAMN05444168_4187</name>
</gene>
<dbReference type="EMBL" id="FSRM01000002">
    <property type="protein sequence ID" value="SIO41914.1"/>
    <property type="molecule type" value="Genomic_DNA"/>
</dbReference>
<accession>A0A1N6JC19</accession>
<sequence>MRGVMQWLATGGSRHGVKVFRAEMNAREAWARI</sequence>
<dbReference type="Proteomes" id="UP000184693">
    <property type="component" value="Unassembled WGS sequence"/>
</dbReference>
<evidence type="ECO:0000313" key="1">
    <source>
        <dbReference type="EMBL" id="SIO41914.1"/>
    </source>
</evidence>
<dbReference type="AlphaFoldDB" id="A0A1N6JC19"/>
<evidence type="ECO:0000313" key="2">
    <source>
        <dbReference type="Proteomes" id="UP000184693"/>
    </source>
</evidence>
<proteinExistence type="predicted"/>
<name>A0A1N6JC19_9BURK</name>
<reference evidence="1 2" key="1">
    <citation type="submission" date="2016-11" db="EMBL/GenBank/DDBJ databases">
        <authorList>
            <person name="Jaros S."/>
            <person name="Januszkiewicz K."/>
            <person name="Wedrychowicz H."/>
        </authorList>
    </citation>
    <scope>NUCLEOTIDE SEQUENCE [LARGE SCALE GENOMIC DNA]</scope>
    <source>
        <strain evidence="1 2">GAS86</strain>
    </source>
</reference>